<gene>
    <name evidence="2" type="ORF">PILCRDRAFT_794250</name>
</gene>
<dbReference type="Proteomes" id="UP000054166">
    <property type="component" value="Unassembled WGS sequence"/>
</dbReference>
<dbReference type="AlphaFoldDB" id="A0A0C3FES6"/>
<dbReference type="EMBL" id="KN833017">
    <property type="protein sequence ID" value="KIM78386.1"/>
    <property type="molecule type" value="Genomic_DNA"/>
</dbReference>
<keyword evidence="3" id="KW-1185">Reference proteome</keyword>
<name>A0A0C3FES6_PILCF</name>
<evidence type="ECO:0000313" key="3">
    <source>
        <dbReference type="Proteomes" id="UP000054166"/>
    </source>
</evidence>
<dbReference type="HOGENOM" id="CLU_180939_0_0_1"/>
<organism evidence="2 3">
    <name type="scientific">Piloderma croceum (strain F 1598)</name>
    <dbReference type="NCBI Taxonomy" id="765440"/>
    <lineage>
        <taxon>Eukaryota</taxon>
        <taxon>Fungi</taxon>
        <taxon>Dikarya</taxon>
        <taxon>Basidiomycota</taxon>
        <taxon>Agaricomycotina</taxon>
        <taxon>Agaricomycetes</taxon>
        <taxon>Agaricomycetidae</taxon>
        <taxon>Atheliales</taxon>
        <taxon>Atheliaceae</taxon>
        <taxon>Piloderma</taxon>
    </lineage>
</organism>
<evidence type="ECO:0000313" key="2">
    <source>
        <dbReference type="EMBL" id="KIM78386.1"/>
    </source>
</evidence>
<dbReference type="InParanoid" id="A0A0C3FES6"/>
<dbReference type="Pfam" id="PF14223">
    <property type="entry name" value="Retrotran_gag_2"/>
    <property type="match status" value="1"/>
</dbReference>
<dbReference type="OrthoDB" id="2847449at2759"/>
<evidence type="ECO:0008006" key="4">
    <source>
        <dbReference type="Google" id="ProtNLM"/>
    </source>
</evidence>
<accession>A0A0C3FES6</accession>
<reference evidence="2 3" key="1">
    <citation type="submission" date="2014-04" db="EMBL/GenBank/DDBJ databases">
        <authorList>
            <consortium name="DOE Joint Genome Institute"/>
            <person name="Kuo A."/>
            <person name="Tarkka M."/>
            <person name="Buscot F."/>
            <person name="Kohler A."/>
            <person name="Nagy L.G."/>
            <person name="Floudas D."/>
            <person name="Copeland A."/>
            <person name="Barry K.W."/>
            <person name="Cichocki N."/>
            <person name="Veneault-Fourrey C."/>
            <person name="LaButti K."/>
            <person name="Lindquist E.A."/>
            <person name="Lipzen A."/>
            <person name="Lundell T."/>
            <person name="Morin E."/>
            <person name="Murat C."/>
            <person name="Sun H."/>
            <person name="Tunlid A."/>
            <person name="Henrissat B."/>
            <person name="Grigoriev I.V."/>
            <person name="Hibbett D.S."/>
            <person name="Martin F."/>
            <person name="Nordberg H.P."/>
            <person name="Cantor M.N."/>
            <person name="Hua S.X."/>
        </authorList>
    </citation>
    <scope>NUCLEOTIDE SEQUENCE [LARGE SCALE GENOMIC DNA]</scope>
    <source>
        <strain evidence="2 3">F 1598</strain>
    </source>
</reference>
<feature type="compositionally biased region" description="Basic and acidic residues" evidence="1">
    <location>
        <begin position="54"/>
        <end position="69"/>
    </location>
</feature>
<evidence type="ECO:0000256" key="1">
    <source>
        <dbReference type="SAM" id="MobiDB-lite"/>
    </source>
</evidence>
<reference evidence="3" key="2">
    <citation type="submission" date="2015-01" db="EMBL/GenBank/DDBJ databases">
        <title>Evolutionary Origins and Diversification of the Mycorrhizal Mutualists.</title>
        <authorList>
            <consortium name="DOE Joint Genome Institute"/>
            <consortium name="Mycorrhizal Genomics Consortium"/>
            <person name="Kohler A."/>
            <person name="Kuo A."/>
            <person name="Nagy L.G."/>
            <person name="Floudas D."/>
            <person name="Copeland A."/>
            <person name="Barry K.W."/>
            <person name="Cichocki N."/>
            <person name="Veneault-Fourrey C."/>
            <person name="LaButti K."/>
            <person name="Lindquist E.A."/>
            <person name="Lipzen A."/>
            <person name="Lundell T."/>
            <person name="Morin E."/>
            <person name="Murat C."/>
            <person name="Riley R."/>
            <person name="Ohm R."/>
            <person name="Sun H."/>
            <person name="Tunlid A."/>
            <person name="Henrissat B."/>
            <person name="Grigoriev I.V."/>
            <person name="Hibbett D.S."/>
            <person name="Martin F."/>
        </authorList>
    </citation>
    <scope>NUCLEOTIDE SEQUENCE [LARGE SCALE GENOMIC DNA]</scope>
    <source>
        <strain evidence="3">F 1598</strain>
    </source>
</reference>
<proteinExistence type="predicted"/>
<feature type="region of interest" description="Disordered" evidence="1">
    <location>
        <begin position="45"/>
        <end position="69"/>
    </location>
</feature>
<protein>
    <recommendedName>
        <fullName evidence="4">Retrotransposon Copia-like N-terminal domain-containing protein</fullName>
    </recommendedName>
</protein>
<dbReference type="STRING" id="765440.A0A0C3FES6"/>
<sequence length="120" mass="13645">MVEEPSYHTLGSYQMEMLKGNNWMPWKMQMLAVLQDLSLKTYIDKDSKLPTPKDPQKPTDTEKEAEKKWCKGNAKARTHIELTIGDSEMVHIIGATTASKMWKQLTPVKESHGKLGILAM</sequence>